<dbReference type="PANTHER" id="PTHR13370:SF3">
    <property type="entry name" value="TRNA (GUANINE(10)-N2)-METHYLTRANSFERASE HOMOLOG"/>
    <property type="match status" value="1"/>
</dbReference>
<dbReference type="InterPro" id="IPR029063">
    <property type="entry name" value="SAM-dependent_MTases_sf"/>
</dbReference>
<reference evidence="6 7" key="1">
    <citation type="submission" date="2019-12" db="EMBL/GenBank/DDBJ databases">
        <title>Chitinophaga sp. strain ysch24 (GDMCC 1.1355), whole genome shotgun sequence.</title>
        <authorList>
            <person name="Zhang X."/>
        </authorList>
    </citation>
    <scope>NUCLEOTIDE SEQUENCE [LARGE SCALE GENOMIC DNA]</scope>
    <source>
        <strain evidence="7">ysch24</strain>
    </source>
</reference>
<feature type="compositionally biased region" description="Basic and acidic residues" evidence="4">
    <location>
        <begin position="174"/>
        <end position="191"/>
    </location>
</feature>
<sequence>MESVNYIHAIDCLTGLKNLPEESIQCCVSSPPYYRLRDYGVDSQVGMEATPEGYVQRLVEIFTEVRRVLKSDGVLWLNLGDSYWHGKPAAQQATGPVSKDSYQLKQKDLIGIPWATAFALRDSGWHLRQDIIWAKRNCMPESVRDRCTRSHEYIFMLTKSPQYFYNGEAIKTTRSESSIRRDERGKGESNKYAKGIPGTGDQAIHQPKAPLKQDGHGIRHAGFNERWRQSIKEQGEPLKANRRSVWTLRAANFKGAHFATFPLELPQLCIQATTREGDIVLDPFAGAGTTPLAAALLNRKYIGFELNPLYVEIAKARLKQSLGLFYPDSNL</sequence>
<dbReference type="Proteomes" id="UP000461730">
    <property type="component" value="Unassembled WGS sequence"/>
</dbReference>
<dbReference type="GO" id="GO:0003677">
    <property type="term" value="F:DNA binding"/>
    <property type="evidence" value="ECO:0007669"/>
    <property type="project" value="InterPro"/>
</dbReference>
<dbReference type="RefSeq" id="WP_157305237.1">
    <property type="nucleotide sequence ID" value="NZ_WRXN01000001.1"/>
</dbReference>
<evidence type="ECO:0000256" key="2">
    <source>
        <dbReference type="ARBA" id="ARBA00022679"/>
    </source>
</evidence>
<dbReference type="PANTHER" id="PTHR13370">
    <property type="entry name" value="RNA METHYLASE-RELATED"/>
    <property type="match status" value="1"/>
</dbReference>
<accession>A0A7K1U002</accession>
<feature type="region of interest" description="Disordered" evidence="4">
    <location>
        <begin position="174"/>
        <end position="204"/>
    </location>
</feature>
<keyword evidence="7" id="KW-1185">Reference proteome</keyword>
<dbReference type="GO" id="GO:0032259">
    <property type="term" value="P:methylation"/>
    <property type="evidence" value="ECO:0007669"/>
    <property type="project" value="UniProtKB-KW"/>
</dbReference>
<evidence type="ECO:0000313" key="6">
    <source>
        <dbReference type="EMBL" id="MVT07682.1"/>
    </source>
</evidence>
<dbReference type="GO" id="GO:0005737">
    <property type="term" value="C:cytoplasm"/>
    <property type="evidence" value="ECO:0007669"/>
    <property type="project" value="TreeGrafter"/>
</dbReference>
<dbReference type="Gene3D" id="3.40.50.150">
    <property type="entry name" value="Vaccinia Virus protein VP39"/>
    <property type="match status" value="1"/>
</dbReference>
<evidence type="ECO:0000256" key="1">
    <source>
        <dbReference type="ARBA" id="ARBA00022603"/>
    </source>
</evidence>
<dbReference type="EMBL" id="WRXN01000001">
    <property type="protein sequence ID" value="MVT07682.1"/>
    <property type="molecule type" value="Genomic_DNA"/>
</dbReference>
<proteinExistence type="inferred from homology"/>
<name>A0A7K1U002_9BACT</name>
<comment type="similarity">
    <text evidence="3">Belongs to the N(4)/N(6)-methyltransferase family.</text>
</comment>
<dbReference type="GO" id="GO:0009007">
    <property type="term" value="F:site-specific DNA-methyltransferase (adenine-specific) activity"/>
    <property type="evidence" value="ECO:0007669"/>
    <property type="project" value="TreeGrafter"/>
</dbReference>
<dbReference type="PRINTS" id="PR00508">
    <property type="entry name" value="S21N4MTFRASE"/>
</dbReference>
<organism evidence="6 7">
    <name type="scientific">Chitinophaga tropicalis</name>
    <dbReference type="NCBI Taxonomy" id="2683588"/>
    <lineage>
        <taxon>Bacteria</taxon>
        <taxon>Pseudomonadati</taxon>
        <taxon>Bacteroidota</taxon>
        <taxon>Chitinophagia</taxon>
        <taxon>Chitinophagales</taxon>
        <taxon>Chitinophagaceae</taxon>
        <taxon>Chitinophaga</taxon>
    </lineage>
</organism>
<dbReference type="InterPro" id="IPR001091">
    <property type="entry name" value="RM_Methyltransferase"/>
</dbReference>
<keyword evidence="2 6" id="KW-0808">Transferase</keyword>
<protein>
    <recommendedName>
        <fullName evidence="3">Methyltransferase</fullName>
        <ecNumber evidence="3">2.1.1.-</ecNumber>
    </recommendedName>
</protein>
<evidence type="ECO:0000259" key="5">
    <source>
        <dbReference type="Pfam" id="PF01555"/>
    </source>
</evidence>
<dbReference type="InterPro" id="IPR002941">
    <property type="entry name" value="DNA_methylase_N4/N6"/>
</dbReference>
<feature type="domain" description="DNA methylase N-4/N-6" evidence="5">
    <location>
        <begin position="24"/>
        <end position="315"/>
    </location>
</feature>
<dbReference type="GO" id="GO:0008170">
    <property type="term" value="F:N-methyltransferase activity"/>
    <property type="evidence" value="ECO:0007669"/>
    <property type="project" value="InterPro"/>
</dbReference>
<evidence type="ECO:0000256" key="4">
    <source>
        <dbReference type="SAM" id="MobiDB-lite"/>
    </source>
</evidence>
<evidence type="ECO:0000256" key="3">
    <source>
        <dbReference type="RuleBase" id="RU362026"/>
    </source>
</evidence>
<keyword evidence="1 6" id="KW-0489">Methyltransferase</keyword>
<dbReference type="AlphaFoldDB" id="A0A7K1U002"/>
<dbReference type="EC" id="2.1.1.-" evidence="3"/>
<gene>
    <name evidence="6" type="ORF">GO493_05375</name>
</gene>
<dbReference type="SUPFAM" id="SSF53335">
    <property type="entry name" value="S-adenosyl-L-methionine-dependent methyltransferases"/>
    <property type="match status" value="1"/>
</dbReference>
<dbReference type="Pfam" id="PF01555">
    <property type="entry name" value="N6_N4_Mtase"/>
    <property type="match status" value="1"/>
</dbReference>
<comment type="caution">
    <text evidence="6">The sequence shown here is derived from an EMBL/GenBank/DDBJ whole genome shotgun (WGS) entry which is preliminary data.</text>
</comment>
<evidence type="ECO:0000313" key="7">
    <source>
        <dbReference type="Proteomes" id="UP000461730"/>
    </source>
</evidence>